<dbReference type="CDD" id="cd03214">
    <property type="entry name" value="ABC_Iron-Siderophores_B12_Hemin"/>
    <property type="match status" value="1"/>
</dbReference>
<dbReference type="EMBL" id="CAUI01000005">
    <property type="protein sequence ID" value="CCU78580.1"/>
    <property type="molecule type" value="Genomic_DNA"/>
</dbReference>
<dbReference type="InterPro" id="IPR017871">
    <property type="entry name" value="ABC_transporter-like_CS"/>
</dbReference>
<evidence type="ECO:0000256" key="5">
    <source>
        <dbReference type="ARBA" id="ARBA00022741"/>
    </source>
</evidence>
<dbReference type="eggNOG" id="COG1120">
    <property type="taxonomic scope" value="Bacteria"/>
</dbReference>
<evidence type="ECO:0000256" key="8">
    <source>
        <dbReference type="ARBA" id="ARBA00023065"/>
    </source>
</evidence>
<keyword evidence="9" id="KW-0472">Membrane</keyword>
<proteinExistence type="predicted"/>
<accession>M5DZF3</accession>
<evidence type="ECO:0000256" key="7">
    <source>
        <dbReference type="ARBA" id="ARBA00023004"/>
    </source>
</evidence>
<dbReference type="OrthoDB" id="9799337at2"/>
<dbReference type="FunCoup" id="M5DZF3">
    <property type="interactions" value="130"/>
</dbReference>
<protein>
    <submittedName>
        <fullName evidence="11">Iron compound ABC transporter, ATP-binding protein</fullName>
    </submittedName>
</protein>
<dbReference type="InterPro" id="IPR027417">
    <property type="entry name" value="P-loop_NTPase"/>
</dbReference>
<evidence type="ECO:0000259" key="10">
    <source>
        <dbReference type="PROSITE" id="PS50893"/>
    </source>
</evidence>
<dbReference type="InterPro" id="IPR003593">
    <property type="entry name" value="AAA+_ATPase"/>
</dbReference>
<name>M5DZF3_9FIRM</name>
<keyword evidence="8" id="KW-0406">Ion transport</keyword>
<evidence type="ECO:0000256" key="2">
    <source>
        <dbReference type="ARBA" id="ARBA00022448"/>
    </source>
</evidence>
<dbReference type="PROSITE" id="PS50893">
    <property type="entry name" value="ABC_TRANSPORTER_2"/>
    <property type="match status" value="1"/>
</dbReference>
<dbReference type="Gene3D" id="3.40.50.300">
    <property type="entry name" value="P-loop containing nucleotide triphosphate hydrolases"/>
    <property type="match status" value="1"/>
</dbReference>
<dbReference type="STRING" id="1293054.HSACCH_00729"/>
<sequence>MSILETKNLSLAYDKDKIIDNLDLKIPEGEITIFIGGNGSGKSTLLNSMARLLKPVEGSVELKGEDINQLSTKKVAKKLAFLPQSSTIPEGITVRKLVEQGRYPYQKWYQASSSEDHKIVEKVLKDTGLLEFANRDLSSLSGGQRQRAWLAMVLAQDTEIILLDEPTTYLDLSHQVDLLDLLYELNKKDQRTIIMVLHDLNLACRYADHIVAIKDKGVFAQGKPEEVIDEEVIKEVFDLNCQIVSDPVFGTPLCIPTGKNKKNKLNRAI</sequence>
<evidence type="ECO:0000313" key="12">
    <source>
        <dbReference type="Proteomes" id="UP000012063"/>
    </source>
</evidence>
<organism evidence="11 12">
    <name type="scientific">Halanaerobium saccharolyticum subsp. saccharolyticum DSM 6643</name>
    <dbReference type="NCBI Taxonomy" id="1293054"/>
    <lineage>
        <taxon>Bacteria</taxon>
        <taxon>Bacillati</taxon>
        <taxon>Bacillota</taxon>
        <taxon>Clostridia</taxon>
        <taxon>Halanaerobiales</taxon>
        <taxon>Halanaerobiaceae</taxon>
        <taxon>Halanaerobium</taxon>
    </lineage>
</organism>
<evidence type="ECO:0000313" key="11">
    <source>
        <dbReference type="EMBL" id="CCU78580.1"/>
    </source>
</evidence>
<evidence type="ECO:0000256" key="9">
    <source>
        <dbReference type="ARBA" id="ARBA00023136"/>
    </source>
</evidence>
<feature type="domain" description="ABC transporter" evidence="10">
    <location>
        <begin position="4"/>
        <end position="240"/>
    </location>
</feature>
<dbReference type="GO" id="GO:0016887">
    <property type="term" value="F:ATP hydrolysis activity"/>
    <property type="evidence" value="ECO:0007669"/>
    <property type="project" value="InterPro"/>
</dbReference>
<dbReference type="InParanoid" id="M5DZF3"/>
<dbReference type="GO" id="GO:0005524">
    <property type="term" value="F:ATP binding"/>
    <property type="evidence" value="ECO:0007669"/>
    <property type="project" value="UniProtKB-KW"/>
</dbReference>
<keyword evidence="5" id="KW-0547">Nucleotide-binding</keyword>
<reference evidence="12" key="1">
    <citation type="journal article" date="2013" name="Genome Announc.">
        <title>Genome Sequence of Halanaerobium saccharolyticum subsp. saccharolyticum Strain DSM 6643T, a Halophilic Hydrogen-Producing Bacterium.</title>
        <authorList>
            <person name="Kivisto A."/>
            <person name="Larjo A."/>
            <person name="Ciranna A."/>
            <person name="Santala V."/>
            <person name="Roos C."/>
            <person name="Karp M."/>
        </authorList>
    </citation>
    <scope>NUCLEOTIDE SEQUENCE [LARGE SCALE GENOMIC DNA]</scope>
    <source>
        <strain evidence="12">DSM 6643</strain>
    </source>
</reference>
<dbReference type="Pfam" id="PF00005">
    <property type="entry name" value="ABC_tran"/>
    <property type="match status" value="1"/>
</dbReference>
<dbReference type="SMART" id="SM00382">
    <property type="entry name" value="AAA"/>
    <property type="match status" value="1"/>
</dbReference>
<keyword evidence="12" id="KW-1185">Reference proteome</keyword>
<dbReference type="PROSITE" id="PS00211">
    <property type="entry name" value="ABC_TRANSPORTER_1"/>
    <property type="match status" value="1"/>
</dbReference>
<gene>
    <name evidence="11" type="ORF">HSACCH_00729</name>
</gene>
<evidence type="ECO:0000256" key="6">
    <source>
        <dbReference type="ARBA" id="ARBA00022840"/>
    </source>
</evidence>
<dbReference type="InterPro" id="IPR051535">
    <property type="entry name" value="Siderophore_ABC-ATPase"/>
</dbReference>
<evidence type="ECO:0000256" key="4">
    <source>
        <dbReference type="ARBA" id="ARBA00022496"/>
    </source>
</evidence>
<dbReference type="Proteomes" id="UP000012063">
    <property type="component" value="Unassembled WGS sequence"/>
</dbReference>
<keyword evidence="4" id="KW-0410">Iron transport</keyword>
<comment type="subcellular location">
    <subcellularLocation>
        <location evidence="1">Cell membrane</location>
        <topology evidence="1">Peripheral membrane protein</topology>
    </subcellularLocation>
</comment>
<comment type="caution">
    <text evidence="11">The sequence shown here is derived from an EMBL/GenBank/DDBJ whole genome shotgun (WGS) entry which is preliminary data.</text>
</comment>
<keyword evidence="6 11" id="KW-0067">ATP-binding</keyword>
<dbReference type="PANTHER" id="PTHR42771">
    <property type="entry name" value="IRON(3+)-HYDROXAMATE IMPORT ATP-BINDING PROTEIN FHUC"/>
    <property type="match status" value="1"/>
</dbReference>
<dbReference type="PANTHER" id="PTHR42771:SF2">
    <property type="entry name" value="IRON(3+)-HYDROXAMATE IMPORT ATP-BINDING PROTEIN FHUC"/>
    <property type="match status" value="1"/>
</dbReference>
<dbReference type="AlphaFoldDB" id="M5DZF3"/>
<dbReference type="SUPFAM" id="SSF52540">
    <property type="entry name" value="P-loop containing nucleoside triphosphate hydrolases"/>
    <property type="match status" value="1"/>
</dbReference>
<keyword evidence="2" id="KW-0813">Transport</keyword>
<dbReference type="FunFam" id="3.40.50.300:FF:000134">
    <property type="entry name" value="Iron-enterobactin ABC transporter ATP-binding protein"/>
    <property type="match status" value="1"/>
</dbReference>
<evidence type="ECO:0000256" key="1">
    <source>
        <dbReference type="ARBA" id="ARBA00004202"/>
    </source>
</evidence>
<dbReference type="GO" id="GO:0006826">
    <property type="term" value="P:iron ion transport"/>
    <property type="evidence" value="ECO:0007669"/>
    <property type="project" value="UniProtKB-KW"/>
</dbReference>
<evidence type="ECO:0000256" key="3">
    <source>
        <dbReference type="ARBA" id="ARBA00022475"/>
    </source>
</evidence>
<keyword evidence="3" id="KW-1003">Cell membrane</keyword>
<dbReference type="InterPro" id="IPR003439">
    <property type="entry name" value="ABC_transporter-like_ATP-bd"/>
</dbReference>
<dbReference type="GO" id="GO:0005886">
    <property type="term" value="C:plasma membrane"/>
    <property type="evidence" value="ECO:0007669"/>
    <property type="project" value="UniProtKB-SubCell"/>
</dbReference>
<keyword evidence="7" id="KW-0408">Iron</keyword>